<reference evidence="3" key="1">
    <citation type="journal article" date="2019" name="Int. J. Syst. Evol. Microbiol.">
        <title>The Global Catalogue of Microorganisms (GCM) 10K type strain sequencing project: providing services to taxonomists for standard genome sequencing and annotation.</title>
        <authorList>
            <consortium name="The Broad Institute Genomics Platform"/>
            <consortium name="The Broad Institute Genome Sequencing Center for Infectious Disease"/>
            <person name="Wu L."/>
            <person name="Ma J."/>
        </authorList>
    </citation>
    <scope>NUCLEOTIDE SEQUENCE [LARGE SCALE GENOMIC DNA]</scope>
    <source>
        <strain evidence="3">JCM 16673</strain>
    </source>
</reference>
<accession>A0ABP7TZE9</accession>
<evidence type="ECO:0000259" key="1">
    <source>
        <dbReference type="PROSITE" id="PS50887"/>
    </source>
</evidence>
<keyword evidence="3" id="KW-1185">Reference proteome</keyword>
<organism evidence="2 3">
    <name type="scientific">Actimicrobium antarcticum</name>
    <dbReference type="NCBI Taxonomy" id="1051899"/>
    <lineage>
        <taxon>Bacteria</taxon>
        <taxon>Pseudomonadati</taxon>
        <taxon>Pseudomonadota</taxon>
        <taxon>Betaproteobacteria</taxon>
        <taxon>Burkholderiales</taxon>
        <taxon>Oxalobacteraceae</taxon>
        <taxon>Actimicrobium</taxon>
    </lineage>
</organism>
<dbReference type="InterPro" id="IPR029016">
    <property type="entry name" value="GAF-like_dom_sf"/>
</dbReference>
<dbReference type="Gene3D" id="3.30.450.40">
    <property type="match status" value="1"/>
</dbReference>
<dbReference type="InterPro" id="IPR003018">
    <property type="entry name" value="GAF"/>
</dbReference>
<dbReference type="SUPFAM" id="SSF55781">
    <property type="entry name" value="GAF domain-like"/>
    <property type="match status" value="1"/>
</dbReference>
<dbReference type="RefSeq" id="WP_344765473.1">
    <property type="nucleotide sequence ID" value="NZ_BAAAZE010000014.1"/>
</dbReference>
<dbReference type="SMART" id="SM00267">
    <property type="entry name" value="GGDEF"/>
    <property type="match status" value="1"/>
</dbReference>
<dbReference type="PANTHER" id="PTHR43102:SF2">
    <property type="entry name" value="GAF DOMAIN-CONTAINING PROTEIN"/>
    <property type="match status" value="1"/>
</dbReference>
<dbReference type="PANTHER" id="PTHR43102">
    <property type="entry name" value="SLR1143 PROTEIN"/>
    <property type="match status" value="1"/>
</dbReference>
<dbReference type="NCBIfam" id="TIGR00254">
    <property type="entry name" value="GGDEF"/>
    <property type="match status" value="1"/>
</dbReference>
<proteinExistence type="predicted"/>
<gene>
    <name evidence="2" type="ORF">GCM10022212_35800</name>
</gene>
<dbReference type="PROSITE" id="PS50887">
    <property type="entry name" value="GGDEF"/>
    <property type="match status" value="1"/>
</dbReference>
<protein>
    <submittedName>
        <fullName evidence="2">Sensor domain-containing diguanylate cyclase</fullName>
    </submittedName>
</protein>
<dbReference type="InterPro" id="IPR043128">
    <property type="entry name" value="Rev_trsase/Diguanyl_cyclase"/>
</dbReference>
<dbReference type="CDD" id="cd01949">
    <property type="entry name" value="GGDEF"/>
    <property type="match status" value="1"/>
</dbReference>
<dbReference type="Gene3D" id="3.30.70.270">
    <property type="match status" value="1"/>
</dbReference>
<sequence length="333" mass="35968">MITEQRCPIPENETARLAAVHSHHILDTEPEIEFDALTRVVAHAFDVPIAVIAMMDTDRLWFKSKVGLDVPQLDRKVAFCAHAIVAPKSALVIPDLQDDIRFADNPLVTNAPHLRFYAGVPLVDTTGHALGTIAIIDVQPRVLNHAEQASLLDCATLVMTALQGRLRASVLEQMAMTDYLTALPNRAQFDNALSGAMSRAMRSGVPFSVLCLDLNGFKNVNDRFGHAAGDEVLCEVARRLSGQLRQGDTLARLGGDEFAIVTQEGDHGAVAVLAQRLVASVGQPIMLSSGDTIHVGISVGIAPYRAGITSTLFLLDQADKALYDTKHQNAKLV</sequence>
<dbReference type="InterPro" id="IPR000160">
    <property type="entry name" value="GGDEF_dom"/>
</dbReference>
<name>A0ABP7TZE9_9BURK</name>
<dbReference type="Pfam" id="PF00990">
    <property type="entry name" value="GGDEF"/>
    <property type="match status" value="1"/>
</dbReference>
<evidence type="ECO:0000313" key="3">
    <source>
        <dbReference type="Proteomes" id="UP001501353"/>
    </source>
</evidence>
<dbReference type="InterPro" id="IPR029787">
    <property type="entry name" value="Nucleotide_cyclase"/>
</dbReference>
<feature type="domain" description="GGDEF" evidence="1">
    <location>
        <begin position="205"/>
        <end position="333"/>
    </location>
</feature>
<evidence type="ECO:0000313" key="2">
    <source>
        <dbReference type="EMBL" id="GAA4033484.1"/>
    </source>
</evidence>
<dbReference type="Pfam" id="PF01590">
    <property type="entry name" value="GAF"/>
    <property type="match status" value="1"/>
</dbReference>
<dbReference type="SUPFAM" id="SSF55073">
    <property type="entry name" value="Nucleotide cyclase"/>
    <property type="match status" value="1"/>
</dbReference>
<dbReference type="SMART" id="SM00065">
    <property type="entry name" value="GAF"/>
    <property type="match status" value="1"/>
</dbReference>
<dbReference type="EMBL" id="BAAAZE010000014">
    <property type="protein sequence ID" value="GAA4033484.1"/>
    <property type="molecule type" value="Genomic_DNA"/>
</dbReference>
<comment type="caution">
    <text evidence="2">The sequence shown here is derived from an EMBL/GenBank/DDBJ whole genome shotgun (WGS) entry which is preliminary data.</text>
</comment>
<dbReference type="Proteomes" id="UP001501353">
    <property type="component" value="Unassembled WGS sequence"/>
</dbReference>